<organism evidence="1 2">
    <name type="scientific">Tothia fuscella</name>
    <dbReference type="NCBI Taxonomy" id="1048955"/>
    <lineage>
        <taxon>Eukaryota</taxon>
        <taxon>Fungi</taxon>
        <taxon>Dikarya</taxon>
        <taxon>Ascomycota</taxon>
        <taxon>Pezizomycotina</taxon>
        <taxon>Dothideomycetes</taxon>
        <taxon>Pleosporomycetidae</taxon>
        <taxon>Venturiales</taxon>
        <taxon>Cylindrosympodiaceae</taxon>
        <taxon>Tothia</taxon>
    </lineage>
</organism>
<name>A0A9P4NYV9_9PEZI</name>
<comment type="caution">
    <text evidence="1">The sequence shown here is derived from an EMBL/GenBank/DDBJ whole genome shotgun (WGS) entry which is preliminary data.</text>
</comment>
<dbReference type="AlphaFoldDB" id="A0A9P4NYV9"/>
<dbReference type="InterPro" id="IPR038883">
    <property type="entry name" value="AN11006-like"/>
</dbReference>
<keyword evidence="2" id="KW-1185">Reference proteome</keyword>
<dbReference type="Proteomes" id="UP000800235">
    <property type="component" value="Unassembled WGS sequence"/>
</dbReference>
<dbReference type="PANTHER" id="PTHR42085:SF2">
    <property type="entry name" value="F-BOX DOMAIN-CONTAINING PROTEIN"/>
    <property type="match status" value="1"/>
</dbReference>
<protein>
    <submittedName>
        <fullName evidence="1">Uncharacterized protein</fullName>
    </submittedName>
</protein>
<gene>
    <name evidence="1" type="ORF">EJ08DRAFT_386070</name>
</gene>
<evidence type="ECO:0000313" key="2">
    <source>
        <dbReference type="Proteomes" id="UP000800235"/>
    </source>
</evidence>
<dbReference type="PANTHER" id="PTHR42085">
    <property type="entry name" value="F-BOX DOMAIN-CONTAINING PROTEIN"/>
    <property type="match status" value="1"/>
</dbReference>
<dbReference type="OrthoDB" id="5272396at2759"/>
<reference evidence="1" key="1">
    <citation type="journal article" date="2020" name="Stud. Mycol.">
        <title>101 Dothideomycetes genomes: a test case for predicting lifestyles and emergence of pathogens.</title>
        <authorList>
            <person name="Haridas S."/>
            <person name="Albert R."/>
            <person name="Binder M."/>
            <person name="Bloem J."/>
            <person name="Labutti K."/>
            <person name="Salamov A."/>
            <person name="Andreopoulos B."/>
            <person name="Baker S."/>
            <person name="Barry K."/>
            <person name="Bills G."/>
            <person name="Bluhm B."/>
            <person name="Cannon C."/>
            <person name="Castanera R."/>
            <person name="Culley D."/>
            <person name="Daum C."/>
            <person name="Ezra D."/>
            <person name="Gonzalez J."/>
            <person name="Henrissat B."/>
            <person name="Kuo A."/>
            <person name="Liang C."/>
            <person name="Lipzen A."/>
            <person name="Lutzoni F."/>
            <person name="Magnuson J."/>
            <person name="Mondo S."/>
            <person name="Nolan M."/>
            <person name="Ohm R."/>
            <person name="Pangilinan J."/>
            <person name="Park H.-J."/>
            <person name="Ramirez L."/>
            <person name="Alfaro M."/>
            <person name="Sun H."/>
            <person name="Tritt A."/>
            <person name="Yoshinaga Y."/>
            <person name="Zwiers L.-H."/>
            <person name="Turgeon B."/>
            <person name="Goodwin S."/>
            <person name="Spatafora J."/>
            <person name="Crous P."/>
            <person name="Grigoriev I."/>
        </authorList>
    </citation>
    <scope>NUCLEOTIDE SEQUENCE</scope>
    <source>
        <strain evidence="1">CBS 130266</strain>
    </source>
</reference>
<evidence type="ECO:0000313" key="1">
    <source>
        <dbReference type="EMBL" id="KAF2434980.1"/>
    </source>
</evidence>
<accession>A0A9P4NYV9</accession>
<sequence length="494" mass="55969">MASGFKYINIRAWEQYLESATHLTPEERKDIERKIDGYQREVEAHERALVTVEIFHHTTPATNQCYCNTTPTAPKEPKEPVGFLDLPGELRNTIYRHALLRPEPIDGIDDYIPEIGLLGTCKIIHDEAGSIFYGENNFTFGLSIDWTGYAEIQLCGFPRNLAVWPARTYHPYLKRLHIKFKFESGAPNDLEGPEVMCTQIRAMRKAYDSIWDELDIALDFVHSDFSKLTFTMAWLKFRFFEAIAHPYCDIWVNDKTPRLVVWCLENALRGIDVSDHRLQLEPEQQVALNDATEIAQDSHSQHGGIFFPSSCSPVAQRLVWGAPFEILPPPPPVVQLPPAVPGVLLPHIAHIVPAGHVNVNPAPGIFPGLPPPVAVPILAPQMPRRRIYNRWDMFEALQNRPDSELKDILMKDNELRVFAALDMPEESKDLIIKDSIELRVYFALQEGAAKIIALTRSMVETAQKEEGNQLGVNVYKKGNGWGDLMLCCRSTRVS</sequence>
<proteinExistence type="predicted"/>
<dbReference type="EMBL" id="MU007014">
    <property type="protein sequence ID" value="KAF2434980.1"/>
    <property type="molecule type" value="Genomic_DNA"/>
</dbReference>